<dbReference type="PROSITE" id="PS50206">
    <property type="entry name" value="RHODANESE_3"/>
    <property type="match status" value="1"/>
</dbReference>
<accession>A0ABP4GKN3</accession>
<dbReference type="InterPro" id="IPR035985">
    <property type="entry name" value="Ubiquitin-activating_enz"/>
</dbReference>
<sequence length="379" mass="40592">MTAVLSREQLVRYSRQLANPHFGETAQHRLSQSRVLVVGAGGLGSATIPALAAMGIGTIGVIDTDVVELSNLHRQLAHGIADIGRSKLDSIAETVARIDPEIEVHRHSVHLDSSNALELFRGYELVLDGSDNFATRYLVNDAAAITGIPLVWGAILGYGGQAGVAWAGHGPTYRDLFPVPPAPGTVLSCAEGGVLPTVCATIGAIMCSETVKILTGIGEPLIGRVTTYDALSGRFREIEYAANEEVNPITELVDYEVFCGVQKDPNTTLTTGAPSDTIDSDELASLLRAGEPLQVIDVREPFERAIVTIEPSELFPLGELGRHLEAIRTDVPVVVYCHHGVRSERALRLLQGAGFTNVRHLVGGIDEYAHVIDPAQARY</sequence>
<evidence type="ECO:0000313" key="3">
    <source>
        <dbReference type="Proteomes" id="UP001500943"/>
    </source>
</evidence>
<dbReference type="InterPro" id="IPR045886">
    <property type="entry name" value="ThiF/MoeB/HesA"/>
</dbReference>
<dbReference type="EMBL" id="BAAAKW010000071">
    <property type="protein sequence ID" value="GAA1228148.1"/>
    <property type="molecule type" value="Genomic_DNA"/>
</dbReference>
<evidence type="ECO:0000259" key="1">
    <source>
        <dbReference type="PROSITE" id="PS50206"/>
    </source>
</evidence>
<dbReference type="CDD" id="cd00158">
    <property type="entry name" value="RHOD"/>
    <property type="match status" value="1"/>
</dbReference>
<organism evidence="2 3">
    <name type="scientific">Rhodoglobus aureus</name>
    <dbReference type="NCBI Taxonomy" id="191497"/>
    <lineage>
        <taxon>Bacteria</taxon>
        <taxon>Bacillati</taxon>
        <taxon>Actinomycetota</taxon>
        <taxon>Actinomycetes</taxon>
        <taxon>Micrococcales</taxon>
        <taxon>Microbacteriaceae</taxon>
        <taxon>Rhodoglobus</taxon>
    </lineage>
</organism>
<name>A0ABP4GKN3_9MICO</name>
<dbReference type="PANTHER" id="PTHR10953:SF102">
    <property type="entry name" value="ADENYLYLTRANSFERASE AND SULFURTRANSFERASE MOCS3"/>
    <property type="match status" value="1"/>
</dbReference>
<dbReference type="PANTHER" id="PTHR10953">
    <property type="entry name" value="UBIQUITIN-ACTIVATING ENZYME E1"/>
    <property type="match status" value="1"/>
</dbReference>
<reference evidence="3" key="1">
    <citation type="journal article" date="2019" name="Int. J. Syst. Evol. Microbiol.">
        <title>The Global Catalogue of Microorganisms (GCM) 10K type strain sequencing project: providing services to taxonomists for standard genome sequencing and annotation.</title>
        <authorList>
            <consortium name="The Broad Institute Genomics Platform"/>
            <consortium name="The Broad Institute Genome Sequencing Center for Infectious Disease"/>
            <person name="Wu L."/>
            <person name="Ma J."/>
        </authorList>
    </citation>
    <scope>NUCLEOTIDE SEQUENCE [LARGE SCALE GENOMIC DNA]</scope>
    <source>
        <strain evidence="3">JCM 12762</strain>
    </source>
</reference>
<keyword evidence="2" id="KW-0548">Nucleotidyltransferase</keyword>
<keyword evidence="3" id="KW-1185">Reference proteome</keyword>
<gene>
    <name evidence="2" type="primary">moeZ</name>
    <name evidence="2" type="ORF">GCM10009655_28460</name>
</gene>
<keyword evidence="2" id="KW-0808">Transferase</keyword>
<dbReference type="Gene3D" id="3.40.250.10">
    <property type="entry name" value="Rhodanese-like domain"/>
    <property type="match status" value="1"/>
</dbReference>
<comment type="caution">
    <text evidence="2">The sequence shown here is derived from an EMBL/GenBank/DDBJ whole genome shotgun (WGS) entry which is preliminary data.</text>
</comment>
<evidence type="ECO:0000313" key="2">
    <source>
        <dbReference type="EMBL" id="GAA1228148.1"/>
    </source>
</evidence>
<dbReference type="InterPro" id="IPR000594">
    <property type="entry name" value="ThiF_NAD_FAD-bd"/>
</dbReference>
<dbReference type="Pfam" id="PF00581">
    <property type="entry name" value="Rhodanese"/>
    <property type="match status" value="1"/>
</dbReference>
<dbReference type="RefSeq" id="WP_425563849.1">
    <property type="nucleotide sequence ID" value="NZ_BAAAKW010000071.1"/>
</dbReference>
<dbReference type="SMART" id="SM00450">
    <property type="entry name" value="RHOD"/>
    <property type="match status" value="1"/>
</dbReference>
<dbReference type="GO" id="GO:0016779">
    <property type="term" value="F:nucleotidyltransferase activity"/>
    <property type="evidence" value="ECO:0007669"/>
    <property type="project" value="UniProtKB-KW"/>
</dbReference>
<dbReference type="Pfam" id="PF00899">
    <property type="entry name" value="ThiF"/>
    <property type="match status" value="1"/>
</dbReference>
<dbReference type="InterPro" id="IPR001763">
    <property type="entry name" value="Rhodanese-like_dom"/>
</dbReference>
<proteinExistence type="predicted"/>
<protein>
    <submittedName>
        <fullName evidence="2">Adenylyltransferase/sulfurtransferase MoeZ</fullName>
    </submittedName>
</protein>
<dbReference type="InterPro" id="IPR036873">
    <property type="entry name" value="Rhodanese-like_dom_sf"/>
</dbReference>
<feature type="domain" description="Rhodanese" evidence="1">
    <location>
        <begin position="289"/>
        <end position="377"/>
    </location>
</feature>
<dbReference type="Proteomes" id="UP001500943">
    <property type="component" value="Unassembled WGS sequence"/>
</dbReference>
<dbReference type="SUPFAM" id="SSF69572">
    <property type="entry name" value="Activating enzymes of the ubiquitin-like proteins"/>
    <property type="match status" value="1"/>
</dbReference>
<dbReference type="CDD" id="cd00757">
    <property type="entry name" value="ThiF_MoeB_HesA_family"/>
    <property type="match status" value="1"/>
</dbReference>
<dbReference type="Gene3D" id="3.40.50.720">
    <property type="entry name" value="NAD(P)-binding Rossmann-like Domain"/>
    <property type="match status" value="1"/>
</dbReference>